<dbReference type="InterPro" id="IPR002110">
    <property type="entry name" value="Ankyrin_rpt"/>
</dbReference>
<dbReference type="Proteomes" id="UP000758603">
    <property type="component" value="Unassembled WGS sequence"/>
</dbReference>
<feature type="region of interest" description="Disordered" evidence="4">
    <location>
        <begin position="13"/>
        <end position="33"/>
    </location>
</feature>
<feature type="repeat" description="ANK" evidence="3">
    <location>
        <begin position="182"/>
        <end position="210"/>
    </location>
</feature>
<dbReference type="PROSITE" id="PS50088">
    <property type="entry name" value="ANK_REPEAT"/>
    <property type="match status" value="6"/>
</dbReference>
<organism evidence="5 6">
    <name type="scientific">Truncatella angustata</name>
    <dbReference type="NCBI Taxonomy" id="152316"/>
    <lineage>
        <taxon>Eukaryota</taxon>
        <taxon>Fungi</taxon>
        <taxon>Dikarya</taxon>
        <taxon>Ascomycota</taxon>
        <taxon>Pezizomycotina</taxon>
        <taxon>Sordariomycetes</taxon>
        <taxon>Xylariomycetidae</taxon>
        <taxon>Amphisphaeriales</taxon>
        <taxon>Sporocadaceae</taxon>
        <taxon>Truncatella</taxon>
    </lineage>
</organism>
<reference evidence="5" key="1">
    <citation type="journal article" date="2021" name="Nat. Commun.">
        <title>Genetic determinants of endophytism in the Arabidopsis root mycobiome.</title>
        <authorList>
            <person name="Mesny F."/>
            <person name="Miyauchi S."/>
            <person name="Thiergart T."/>
            <person name="Pickel B."/>
            <person name="Atanasova L."/>
            <person name="Karlsson M."/>
            <person name="Huettel B."/>
            <person name="Barry K.W."/>
            <person name="Haridas S."/>
            <person name="Chen C."/>
            <person name="Bauer D."/>
            <person name="Andreopoulos W."/>
            <person name="Pangilinan J."/>
            <person name="LaButti K."/>
            <person name="Riley R."/>
            <person name="Lipzen A."/>
            <person name="Clum A."/>
            <person name="Drula E."/>
            <person name="Henrissat B."/>
            <person name="Kohler A."/>
            <person name="Grigoriev I.V."/>
            <person name="Martin F.M."/>
            <person name="Hacquard S."/>
        </authorList>
    </citation>
    <scope>NUCLEOTIDE SEQUENCE</scope>
    <source>
        <strain evidence="5">MPI-SDFR-AT-0073</strain>
    </source>
</reference>
<proteinExistence type="predicted"/>
<dbReference type="GeneID" id="70129349"/>
<feature type="repeat" description="ANK" evidence="3">
    <location>
        <begin position="286"/>
        <end position="311"/>
    </location>
</feature>
<dbReference type="InterPro" id="IPR050889">
    <property type="entry name" value="Dendritic_Spine_Reg/Scaffold"/>
</dbReference>
<sequence length="339" mass="35565">MIAGARGRIRLAPSPADARWDPSTLPTEEADEEPRWTELQLASRDGDIQRINELLSRHKDNRMKLEIVNEPAIGYYGQTALQAACMKGHETVARALLEAGANVNAPGGNNIYRTAFELACGTGQIGLIRLLLDAGAVFDPKKVTRYQGRTPIQAAAEGGHEAAVLLLLERGANINAAASPSSGVTALQTACFEGHVSLVKLLIARGADVNGLPGKFSGYTALQGACLAGEVDIVRILLGEGVDVNAPGSLYSGGTALHAAASRGNMEIVKILLSAGADPNSAAGRRGQTPMQSAYLIGEMDIVHLLLEAGATGPLTGGKILFGNGRTRSWTESEVKIIR</sequence>
<dbReference type="AlphaFoldDB" id="A0A9P8UE91"/>
<feature type="repeat" description="ANK" evidence="3">
    <location>
        <begin position="147"/>
        <end position="179"/>
    </location>
</feature>
<gene>
    <name evidence="5" type="ORF">BKA67DRAFT_538387</name>
</gene>
<dbReference type="PRINTS" id="PR01415">
    <property type="entry name" value="ANKYRIN"/>
</dbReference>
<evidence type="ECO:0000256" key="1">
    <source>
        <dbReference type="ARBA" id="ARBA00022737"/>
    </source>
</evidence>
<evidence type="ECO:0000313" key="6">
    <source>
        <dbReference type="Proteomes" id="UP000758603"/>
    </source>
</evidence>
<evidence type="ECO:0000313" key="5">
    <source>
        <dbReference type="EMBL" id="KAH6648343.1"/>
    </source>
</evidence>
<dbReference type="Pfam" id="PF12796">
    <property type="entry name" value="Ank_2"/>
    <property type="match status" value="4"/>
</dbReference>
<protein>
    <submittedName>
        <fullName evidence="5">Ankyrin repeat protein</fullName>
    </submittedName>
</protein>
<keyword evidence="1" id="KW-0677">Repeat</keyword>
<keyword evidence="2 3" id="KW-0040">ANK repeat</keyword>
<keyword evidence="6" id="KW-1185">Reference proteome</keyword>
<evidence type="ECO:0000256" key="4">
    <source>
        <dbReference type="SAM" id="MobiDB-lite"/>
    </source>
</evidence>
<feature type="repeat" description="ANK" evidence="3">
    <location>
        <begin position="76"/>
        <end position="108"/>
    </location>
</feature>
<dbReference type="PROSITE" id="PS50297">
    <property type="entry name" value="ANK_REP_REGION"/>
    <property type="match status" value="6"/>
</dbReference>
<dbReference type="SMART" id="SM00248">
    <property type="entry name" value="ANK"/>
    <property type="match status" value="8"/>
</dbReference>
<dbReference type="EMBL" id="JAGPXC010000007">
    <property type="protein sequence ID" value="KAH6648343.1"/>
    <property type="molecule type" value="Genomic_DNA"/>
</dbReference>
<accession>A0A9P8UE91</accession>
<name>A0A9P8UE91_9PEZI</name>
<comment type="caution">
    <text evidence="5">The sequence shown here is derived from an EMBL/GenBank/DDBJ whole genome shotgun (WGS) entry which is preliminary data.</text>
</comment>
<dbReference type="RefSeq" id="XP_045954850.1">
    <property type="nucleotide sequence ID" value="XM_046100457.1"/>
</dbReference>
<evidence type="ECO:0000256" key="2">
    <source>
        <dbReference type="ARBA" id="ARBA00023043"/>
    </source>
</evidence>
<dbReference type="InterPro" id="IPR036770">
    <property type="entry name" value="Ankyrin_rpt-contain_sf"/>
</dbReference>
<feature type="repeat" description="ANK" evidence="3">
    <location>
        <begin position="217"/>
        <end position="249"/>
    </location>
</feature>
<dbReference type="Gene3D" id="1.25.40.20">
    <property type="entry name" value="Ankyrin repeat-containing domain"/>
    <property type="match status" value="2"/>
</dbReference>
<evidence type="ECO:0000256" key="3">
    <source>
        <dbReference type="PROSITE-ProRule" id="PRU00023"/>
    </source>
</evidence>
<dbReference type="PANTHER" id="PTHR24166">
    <property type="entry name" value="ROLLING PEBBLES, ISOFORM B"/>
    <property type="match status" value="1"/>
</dbReference>
<dbReference type="SUPFAM" id="SSF48403">
    <property type="entry name" value="Ankyrin repeat"/>
    <property type="match status" value="1"/>
</dbReference>
<feature type="repeat" description="ANK" evidence="3">
    <location>
        <begin position="252"/>
        <end position="284"/>
    </location>
</feature>
<dbReference type="PANTHER" id="PTHR24166:SF48">
    <property type="entry name" value="PROTEIN VAPYRIN"/>
    <property type="match status" value="1"/>
</dbReference>
<dbReference type="OrthoDB" id="4772757at2759"/>